<keyword evidence="1" id="KW-0472">Membrane</keyword>
<reference evidence="3" key="1">
    <citation type="journal article" date="2019" name="Int. J. Syst. Evol. Microbiol.">
        <title>The Global Catalogue of Microorganisms (GCM) 10K type strain sequencing project: providing services to taxonomists for standard genome sequencing and annotation.</title>
        <authorList>
            <consortium name="The Broad Institute Genomics Platform"/>
            <consortium name="The Broad Institute Genome Sequencing Center for Infectious Disease"/>
            <person name="Wu L."/>
            <person name="Ma J."/>
        </authorList>
    </citation>
    <scope>NUCLEOTIDE SEQUENCE [LARGE SCALE GENOMIC DNA]</scope>
    <source>
        <strain evidence="3">JCM 9458</strain>
    </source>
</reference>
<evidence type="ECO:0000313" key="2">
    <source>
        <dbReference type="EMBL" id="GAA3390531.1"/>
    </source>
</evidence>
<dbReference type="Proteomes" id="UP001501676">
    <property type="component" value="Unassembled WGS sequence"/>
</dbReference>
<feature type="transmembrane region" description="Helical" evidence="1">
    <location>
        <begin position="91"/>
        <end position="112"/>
    </location>
</feature>
<feature type="transmembrane region" description="Helical" evidence="1">
    <location>
        <begin position="21"/>
        <end position="45"/>
    </location>
</feature>
<evidence type="ECO:0000256" key="1">
    <source>
        <dbReference type="SAM" id="Phobius"/>
    </source>
</evidence>
<accession>A0ABP6T2Z5</accession>
<evidence type="ECO:0008006" key="4">
    <source>
        <dbReference type="Google" id="ProtNLM"/>
    </source>
</evidence>
<feature type="transmembrane region" description="Helical" evidence="1">
    <location>
        <begin position="138"/>
        <end position="164"/>
    </location>
</feature>
<keyword evidence="1" id="KW-0812">Transmembrane</keyword>
<evidence type="ECO:0000313" key="3">
    <source>
        <dbReference type="Proteomes" id="UP001501676"/>
    </source>
</evidence>
<sequence length="239" mass="25156">MTDRDRRWPIAAYLFTAHLPFLMLCVAALVGLAGLVLAGVALFGTVRISALDAGGQFLRWLALGYGAHLVYTLLPTCLVHGRTRGEFLRQLPVFQVGATGVIAALVTLAYAGEALLYRAAGWPQGFQEDRLYDQGTDAALILLTYWSGLLVWMATGSLLGAAFYRLEAGGVLVLPLVVVLLAVNGLSTGVFDLPLLGSVLGSHDLGVPAVLAIAVASAVAALAATWALARDMPIRTRAA</sequence>
<organism evidence="2 3">
    <name type="scientific">Cryptosporangium minutisporangium</name>
    <dbReference type="NCBI Taxonomy" id="113569"/>
    <lineage>
        <taxon>Bacteria</taxon>
        <taxon>Bacillati</taxon>
        <taxon>Actinomycetota</taxon>
        <taxon>Actinomycetes</taxon>
        <taxon>Cryptosporangiales</taxon>
        <taxon>Cryptosporangiaceae</taxon>
        <taxon>Cryptosporangium</taxon>
    </lineage>
</organism>
<keyword evidence="1" id="KW-1133">Transmembrane helix</keyword>
<gene>
    <name evidence="2" type="ORF">GCM10020369_44840</name>
</gene>
<keyword evidence="3" id="KW-1185">Reference proteome</keyword>
<comment type="caution">
    <text evidence="2">The sequence shown here is derived from an EMBL/GenBank/DDBJ whole genome shotgun (WGS) entry which is preliminary data.</text>
</comment>
<feature type="transmembrane region" description="Helical" evidence="1">
    <location>
        <begin position="57"/>
        <end position="79"/>
    </location>
</feature>
<dbReference type="RefSeq" id="WP_345730136.1">
    <property type="nucleotide sequence ID" value="NZ_BAAAYN010000029.1"/>
</dbReference>
<feature type="transmembrane region" description="Helical" evidence="1">
    <location>
        <begin position="171"/>
        <end position="193"/>
    </location>
</feature>
<dbReference type="EMBL" id="BAAAYN010000029">
    <property type="protein sequence ID" value="GAA3390531.1"/>
    <property type="molecule type" value="Genomic_DNA"/>
</dbReference>
<name>A0ABP6T2Z5_9ACTN</name>
<protein>
    <recommendedName>
        <fullName evidence="4">ABC transporter permease</fullName>
    </recommendedName>
</protein>
<feature type="transmembrane region" description="Helical" evidence="1">
    <location>
        <begin position="205"/>
        <end position="229"/>
    </location>
</feature>
<proteinExistence type="predicted"/>